<name>A0A2P6VR75_9CHLO</name>
<evidence type="ECO:0000313" key="3">
    <source>
        <dbReference type="Proteomes" id="UP000239649"/>
    </source>
</evidence>
<protein>
    <submittedName>
        <fullName evidence="2">NAD-dependent epimerase</fullName>
    </submittedName>
</protein>
<keyword evidence="3" id="KW-1185">Reference proteome</keyword>
<accession>A0A2P6VR75</accession>
<evidence type="ECO:0000256" key="1">
    <source>
        <dbReference type="SAM" id="MobiDB-lite"/>
    </source>
</evidence>
<organism evidence="2 3">
    <name type="scientific">Micractinium conductrix</name>
    <dbReference type="NCBI Taxonomy" id="554055"/>
    <lineage>
        <taxon>Eukaryota</taxon>
        <taxon>Viridiplantae</taxon>
        <taxon>Chlorophyta</taxon>
        <taxon>core chlorophytes</taxon>
        <taxon>Trebouxiophyceae</taxon>
        <taxon>Chlorellales</taxon>
        <taxon>Chlorellaceae</taxon>
        <taxon>Chlorella clade</taxon>
        <taxon>Micractinium</taxon>
    </lineage>
</organism>
<reference evidence="2 3" key="1">
    <citation type="journal article" date="2018" name="Plant J.">
        <title>Genome sequences of Chlorella sorokiniana UTEX 1602 and Micractinium conductrix SAG 241.80: implications to maltose excretion by a green alga.</title>
        <authorList>
            <person name="Arriola M.B."/>
            <person name="Velmurugan N."/>
            <person name="Zhang Y."/>
            <person name="Plunkett M.H."/>
            <person name="Hondzo H."/>
            <person name="Barney B.M."/>
        </authorList>
    </citation>
    <scope>NUCLEOTIDE SEQUENCE [LARGE SCALE GENOMIC DNA]</scope>
    <source>
        <strain evidence="2 3">SAG 241.80</strain>
    </source>
</reference>
<dbReference type="EMBL" id="LHPF02000001">
    <property type="protein sequence ID" value="PSC76603.1"/>
    <property type="molecule type" value="Genomic_DNA"/>
</dbReference>
<comment type="caution">
    <text evidence="2">The sequence shown here is derived from an EMBL/GenBank/DDBJ whole genome shotgun (WGS) entry which is preliminary data.</text>
</comment>
<sequence>MASPARALEDPYLLQTVLKRDEAGLRVALARRAPPLAFSSVTALHAASLADWPDAVPLLLGAGKKVCRSCLGIMLRQCAFHCVDLEATVSIATADYDRSAAAAVLVPLGLSDRQLQALLPRYEQPAALELAVRCGSAGTARTLVAAGASRTEGAFRALGTLAKAESVAAGGEAATAAAAAVPAAVQALAEALLGPGLPQQGAHAALARIAVHLAYPNEGWQPCHWLLDRLDTGTEAEVAAWLQLPAVPEIEQEAVVNMATKACKQGSVGVLPALLALPQVQAALRDSAALTTGEGGFTGAEVVLAAAATGRGDALDAVLAAGGGVSISVLRMGEGEEQQWGAGPAVGPAKQLQLLLSRGVPPVPKESSDLSVNPIYCLLECQRDKQHALLETALEDAFVTGYSTKPFEKLHQRQLPMMEALAAAGYRPTALRNNRLVSYDSEGQRSERGLPEYYPPDDPAVAQRWELSTGHRWLWRPALQEPWTPAGHASFPVSFQGAAREMLLVAHRGAATAAAGSAAAPAPARQSPGSSRAAASGGSHEGAVALGTLPQGVLLRILALAAYPLSAWRPVPDGGSIWQSLREAAAQPGEDYYSDDDNDGW</sequence>
<gene>
    <name evidence="2" type="primary">g210</name>
    <name evidence="2" type="ORF">C2E20_0210</name>
</gene>
<feature type="region of interest" description="Disordered" evidence="1">
    <location>
        <begin position="517"/>
        <end position="538"/>
    </location>
</feature>
<evidence type="ECO:0000313" key="2">
    <source>
        <dbReference type="EMBL" id="PSC76603.1"/>
    </source>
</evidence>
<dbReference type="AlphaFoldDB" id="A0A2P6VR75"/>
<dbReference type="OrthoDB" id="521036at2759"/>
<proteinExistence type="predicted"/>
<dbReference type="Proteomes" id="UP000239649">
    <property type="component" value="Unassembled WGS sequence"/>
</dbReference>